<protein>
    <submittedName>
        <fullName evidence="1">Uncharacterized protein</fullName>
    </submittedName>
</protein>
<proteinExistence type="predicted"/>
<reference evidence="1 2" key="1">
    <citation type="submission" date="2020-12" db="EMBL/GenBank/DDBJ databases">
        <title>Olleya sediminilitoris sp. nov., isolated from a tidal flat.</title>
        <authorList>
            <person name="Park S."/>
            <person name="Yoon J.-H."/>
        </authorList>
    </citation>
    <scope>NUCLEOTIDE SEQUENCE [LARGE SCALE GENOMIC DNA]</scope>
    <source>
        <strain evidence="1 2">YSTF-M6</strain>
    </source>
</reference>
<dbReference type="EMBL" id="JAEMEF010000002">
    <property type="protein sequence ID" value="MBL7558988.1"/>
    <property type="molecule type" value="Genomic_DNA"/>
</dbReference>
<accession>A0ABS1WIR0</accession>
<evidence type="ECO:0000313" key="2">
    <source>
        <dbReference type="Proteomes" id="UP000605013"/>
    </source>
</evidence>
<dbReference type="RefSeq" id="WP_202999091.1">
    <property type="nucleotide sequence ID" value="NZ_JAEMEF010000002.1"/>
</dbReference>
<name>A0ABS1WIR0_9FLAO</name>
<evidence type="ECO:0000313" key="1">
    <source>
        <dbReference type="EMBL" id="MBL7558988.1"/>
    </source>
</evidence>
<gene>
    <name evidence="1" type="ORF">JAO71_04145</name>
</gene>
<organism evidence="1 2">
    <name type="scientific">Olleya sediminilitoris</name>
    <dbReference type="NCBI Taxonomy" id="2795739"/>
    <lineage>
        <taxon>Bacteria</taxon>
        <taxon>Pseudomonadati</taxon>
        <taxon>Bacteroidota</taxon>
        <taxon>Flavobacteriia</taxon>
        <taxon>Flavobacteriales</taxon>
        <taxon>Flavobacteriaceae</taxon>
    </lineage>
</organism>
<dbReference type="Proteomes" id="UP000605013">
    <property type="component" value="Unassembled WGS sequence"/>
</dbReference>
<keyword evidence="2" id="KW-1185">Reference proteome</keyword>
<comment type="caution">
    <text evidence="1">The sequence shown here is derived from an EMBL/GenBank/DDBJ whole genome shotgun (WGS) entry which is preliminary data.</text>
</comment>
<sequence length="122" mass="14525">MKLIDNYILDNNEKIKDKFLNKTDMVKTELEKVISFLKSGNGYVSLSSKWQCEFCTEKLTRLYSTDGKWIWGKWIIHYIEKHNVNLPVEFINDMKKFNYKSQKLSEEQINSLINGETEEISY</sequence>